<evidence type="ECO:0000259" key="1">
    <source>
        <dbReference type="Pfam" id="PF01966"/>
    </source>
</evidence>
<dbReference type="Proteomes" id="UP000306378">
    <property type="component" value="Unassembled WGS sequence"/>
</dbReference>
<sequence>MVMVQPTPLRGTARTIAAVNPAVADLMAPLTESRRAHSVAVGRRMQSIAKLLPGDLRGDAVTAAYLHDVGYGHPELGFHPIDGARLLRSLGYSPVVCHLVAFHTAAEVEAGVRGLDAGVFDEFRLSGVAGLEKAGDFLWWSDLSTGPNGEDFTVDERLGEILRRYEPGSVVHTAITKAEPLLRAAAQRASGSI</sequence>
<dbReference type="EMBL" id="VBUT01000003">
    <property type="protein sequence ID" value="TLF79097.1"/>
    <property type="molecule type" value="Genomic_DNA"/>
</dbReference>
<dbReference type="Pfam" id="PF01966">
    <property type="entry name" value="HD"/>
    <property type="match status" value="1"/>
</dbReference>
<dbReference type="InterPro" id="IPR006674">
    <property type="entry name" value="HD_domain"/>
</dbReference>
<dbReference type="Gene3D" id="1.10.3210.10">
    <property type="entry name" value="Hypothetical protein af1432"/>
    <property type="match status" value="1"/>
</dbReference>
<name>A0A5R8NTQ3_9NOCA</name>
<reference evidence="2 3" key="1">
    <citation type="submission" date="2019-05" db="EMBL/GenBank/DDBJ databases">
        <title>Genomes sequences of two Nocardia cyriacigeorgica environmental isolates, type strains Nocardia asteroides ATCC 19247 and Nocardia cyriacigeorgica DSM 44484.</title>
        <authorList>
            <person name="Vautrin F."/>
            <person name="Bergeron E."/>
            <person name="Dubost A."/>
            <person name="Abrouk D."/>
            <person name="Rodriguez Nava V."/>
            <person name="Pujic P."/>
        </authorList>
    </citation>
    <scope>NUCLEOTIDE SEQUENCE [LARGE SCALE GENOMIC DNA]</scope>
    <source>
        <strain evidence="2 3">EML 446</strain>
    </source>
</reference>
<comment type="caution">
    <text evidence="2">The sequence shown here is derived from an EMBL/GenBank/DDBJ whole genome shotgun (WGS) entry which is preliminary data.</text>
</comment>
<feature type="domain" description="HD" evidence="1">
    <location>
        <begin position="36"/>
        <end position="110"/>
    </location>
</feature>
<organism evidence="2 3">
    <name type="scientific">Nocardia cyriacigeorgica</name>
    <dbReference type="NCBI Taxonomy" id="135487"/>
    <lineage>
        <taxon>Bacteria</taxon>
        <taxon>Bacillati</taxon>
        <taxon>Actinomycetota</taxon>
        <taxon>Actinomycetes</taxon>
        <taxon>Mycobacteriales</taxon>
        <taxon>Nocardiaceae</taxon>
        <taxon>Nocardia</taxon>
    </lineage>
</organism>
<dbReference type="InterPro" id="IPR003607">
    <property type="entry name" value="HD/PDEase_dom"/>
</dbReference>
<proteinExistence type="predicted"/>
<evidence type="ECO:0000313" key="3">
    <source>
        <dbReference type="Proteomes" id="UP000306378"/>
    </source>
</evidence>
<gene>
    <name evidence="2" type="ORF">FEK34_06670</name>
</gene>
<accession>A0A5R8NTQ3</accession>
<protein>
    <submittedName>
        <fullName evidence="2">HD domain-containing protein</fullName>
    </submittedName>
</protein>
<evidence type="ECO:0000313" key="2">
    <source>
        <dbReference type="EMBL" id="TLF79097.1"/>
    </source>
</evidence>
<dbReference type="AlphaFoldDB" id="A0A5R8NTQ3"/>
<dbReference type="CDD" id="cd00077">
    <property type="entry name" value="HDc"/>
    <property type="match status" value="1"/>
</dbReference>
<dbReference type="SUPFAM" id="SSF109604">
    <property type="entry name" value="HD-domain/PDEase-like"/>
    <property type="match status" value="1"/>
</dbReference>